<dbReference type="Proteomes" id="UP000250321">
    <property type="component" value="Unassembled WGS sequence"/>
</dbReference>
<evidence type="ECO:0000313" key="1">
    <source>
        <dbReference type="EMBL" id="PQM39872.1"/>
    </source>
</evidence>
<keyword evidence="2" id="KW-1185">Reference proteome</keyword>
<protein>
    <submittedName>
        <fullName evidence="1">Uncharacterized protein</fullName>
    </submittedName>
</protein>
<proteinExistence type="predicted"/>
<organism evidence="1 2">
    <name type="scientific">Prunus yedoensis var. nudiflora</name>
    <dbReference type="NCBI Taxonomy" id="2094558"/>
    <lineage>
        <taxon>Eukaryota</taxon>
        <taxon>Viridiplantae</taxon>
        <taxon>Streptophyta</taxon>
        <taxon>Embryophyta</taxon>
        <taxon>Tracheophyta</taxon>
        <taxon>Spermatophyta</taxon>
        <taxon>Magnoliopsida</taxon>
        <taxon>eudicotyledons</taxon>
        <taxon>Gunneridae</taxon>
        <taxon>Pentapetalae</taxon>
        <taxon>rosids</taxon>
        <taxon>fabids</taxon>
        <taxon>Rosales</taxon>
        <taxon>Rosaceae</taxon>
        <taxon>Amygdaloideae</taxon>
        <taxon>Amygdaleae</taxon>
        <taxon>Prunus</taxon>
    </lineage>
</organism>
<name>A0A314UT98_PRUYE</name>
<sequence>MIGRMCALKGLNLLKLNGLLKALLEQDEVFLLLLQLSLSLVELLGEDLVIVYTIYDWTLSTRIRRMNGPRVKAYMA</sequence>
<dbReference type="AlphaFoldDB" id="A0A314UT98"/>
<gene>
    <name evidence="1" type="ORF">Pyn_10227</name>
</gene>
<accession>A0A314UT98</accession>
<evidence type="ECO:0000313" key="2">
    <source>
        <dbReference type="Proteomes" id="UP000250321"/>
    </source>
</evidence>
<comment type="caution">
    <text evidence="1">The sequence shown here is derived from an EMBL/GenBank/DDBJ whole genome shotgun (WGS) entry which is preliminary data.</text>
</comment>
<dbReference type="EMBL" id="PJQY01003142">
    <property type="protein sequence ID" value="PQM39872.1"/>
    <property type="molecule type" value="Genomic_DNA"/>
</dbReference>
<reference evidence="1 2" key="1">
    <citation type="submission" date="2018-02" db="EMBL/GenBank/DDBJ databases">
        <title>Draft genome of wild Prunus yedoensis var. nudiflora.</title>
        <authorList>
            <person name="Baek S."/>
            <person name="Kim J.-H."/>
            <person name="Choi K."/>
            <person name="Kim G.-B."/>
            <person name="Cho A."/>
            <person name="Jang H."/>
            <person name="Shin C.-H."/>
            <person name="Yu H.-J."/>
            <person name="Mun J.-H."/>
        </authorList>
    </citation>
    <scope>NUCLEOTIDE SEQUENCE [LARGE SCALE GENOMIC DNA]</scope>
    <source>
        <strain evidence="2">cv. Jeju island</strain>
        <tissue evidence="1">Leaf</tissue>
    </source>
</reference>